<feature type="domain" description="Era-type G" evidence="11">
    <location>
        <begin position="13"/>
        <end position="179"/>
    </location>
</feature>
<dbReference type="InterPro" id="IPR006073">
    <property type="entry name" value="GTP-bd"/>
</dbReference>
<dbReference type="InterPro" id="IPR005662">
    <property type="entry name" value="GTPase_Era-like"/>
</dbReference>
<evidence type="ECO:0000259" key="10">
    <source>
        <dbReference type="PROSITE" id="PS50823"/>
    </source>
</evidence>
<feature type="domain" description="KH type-2" evidence="10">
    <location>
        <begin position="287"/>
        <end position="339"/>
    </location>
</feature>
<keyword evidence="6" id="KW-0690">Ribosome biogenesis</keyword>
<dbReference type="Pfam" id="PF01926">
    <property type="entry name" value="MMR_HSR1"/>
    <property type="match status" value="1"/>
</dbReference>
<feature type="region of interest" description="G1" evidence="7">
    <location>
        <begin position="21"/>
        <end position="28"/>
    </location>
</feature>
<keyword evidence="6" id="KW-0699">rRNA-binding</keyword>
<feature type="compositionally biased region" description="Basic and acidic residues" evidence="9">
    <location>
        <begin position="242"/>
        <end position="255"/>
    </location>
</feature>
<feature type="binding site" evidence="6">
    <location>
        <begin position="130"/>
        <end position="133"/>
    </location>
    <ligand>
        <name>GTP</name>
        <dbReference type="ChEBI" id="CHEBI:37565"/>
    </ligand>
</feature>
<dbReference type="GO" id="GO:0043024">
    <property type="term" value="F:ribosomal small subunit binding"/>
    <property type="evidence" value="ECO:0007669"/>
    <property type="project" value="TreeGrafter"/>
</dbReference>
<dbReference type="NCBIfam" id="TIGR00436">
    <property type="entry name" value="era"/>
    <property type="match status" value="1"/>
</dbReference>
<dbReference type="CDD" id="cd22534">
    <property type="entry name" value="KH-II_Era"/>
    <property type="match status" value="1"/>
</dbReference>
<name>A0AAJ1B9T7_9ACTO</name>
<dbReference type="PROSITE" id="PS51713">
    <property type="entry name" value="G_ERA"/>
    <property type="match status" value="1"/>
</dbReference>
<organism evidence="12 13">
    <name type="scientific">Varibaculum cambriense</name>
    <dbReference type="NCBI Taxonomy" id="184870"/>
    <lineage>
        <taxon>Bacteria</taxon>
        <taxon>Bacillati</taxon>
        <taxon>Actinomycetota</taxon>
        <taxon>Actinomycetes</taxon>
        <taxon>Actinomycetales</taxon>
        <taxon>Actinomycetaceae</taxon>
        <taxon>Varibaculum</taxon>
    </lineage>
</organism>
<keyword evidence="4 6" id="KW-0694">RNA-binding</keyword>
<comment type="subcellular location">
    <subcellularLocation>
        <location evidence="6">Cytoplasm</location>
    </subcellularLocation>
    <subcellularLocation>
        <location evidence="6">Cell membrane</location>
        <topology evidence="6">Peripheral membrane protein</topology>
    </subcellularLocation>
</comment>
<feature type="region of interest" description="G3" evidence="7">
    <location>
        <begin position="68"/>
        <end position="71"/>
    </location>
</feature>
<comment type="caution">
    <text evidence="12">The sequence shown here is derived from an EMBL/GenBank/DDBJ whole genome shotgun (WGS) entry which is preliminary data.</text>
</comment>
<accession>A0AAJ1B9T7</accession>
<dbReference type="Gene3D" id="3.40.50.300">
    <property type="entry name" value="P-loop containing nucleotide triphosphate hydrolases"/>
    <property type="match status" value="1"/>
</dbReference>
<dbReference type="InterPro" id="IPR009019">
    <property type="entry name" value="KH_sf_prok-type"/>
</dbReference>
<comment type="subunit">
    <text evidence="6">Monomer.</text>
</comment>
<protein>
    <recommendedName>
        <fullName evidence="2 6">GTPase Era</fullName>
    </recommendedName>
</protein>
<feature type="binding site" evidence="6">
    <location>
        <begin position="21"/>
        <end position="28"/>
    </location>
    <ligand>
        <name>GTP</name>
        <dbReference type="ChEBI" id="CHEBI:37565"/>
    </ligand>
</feature>
<keyword evidence="5 6" id="KW-0342">GTP-binding</keyword>
<dbReference type="Gene3D" id="3.30.300.20">
    <property type="match status" value="1"/>
</dbReference>
<evidence type="ECO:0000256" key="5">
    <source>
        <dbReference type="ARBA" id="ARBA00023134"/>
    </source>
</evidence>
<proteinExistence type="inferred from homology"/>
<gene>
    <name evidence="6 12" type="primary">era</name>
    <name evidence="12" type="ORF">L0M99_00535</name>
</gene>
<dbReference type="PANTHER" id="PTHR42698">
    <property type="entry name" value="GTPASE ERA"/>
    <property type="match status" value="1"/>
</dbReference>
<reference evidence="12" key="1">
    <citation type="submission" date="2022-01" db="EMBL/GenBank/DDBJ databases">
        <title>Collection of gut derived symbiotic bacterial strains cultured from healthy donors.</title>
        <authorList>
            <person name="Lin H."/>
            <person name="Kohout C."/>
            <person name="Waligurski E."/>
            <person name="Pamer E.G."/>
        </authorList>
    </citation>
    <scope>NUCLEOTIDE SEQUENCE</scope>
    <source>
        <strain evidence="12">DFI.7.46</strain>
    </source>
</reference>
<dbReference type="PANTHER" id="PTHR42698:SF1">
    <property type="entry name" value="GTPASE ERA, MITOCHONDRIAL"/>
    <property type="match status" value="1"/>
</dbReference>
<keyword evidence="3 6" id="KW-0547">Nucleotide-binding</keyword>
<dbReference type="SUPFAM" id="SSF54814">
    <property type="entry name" value="Prokaryotic type KH domain (KH-domain type II)"/>
    <property type="match status" value="1"/>
</dbReference>
<evidence type="ECO:0000256" key="4">
    <source>
        <dbReference type="ARBA" id="ARBA00022884"/>
    </source>
</evidence>
<evidence type="ECO:0000256" key="2">
    <source>
        <dbReference type="ARBA" id="ARBA00020484"/>
    </source>
</evidence>
<dbReference type="GO" id="GO:0070181">
    <property type="term" value="F:small ribosomal subunit rRNA binding"/>
    <property type="evidence" value="ECO:0007669"/>
    <property type="project" value="UniProtKB-UniRule"/>
</dbReference>
<dbReference type="GO" id="GO:0000028">
    <property type="term" value="P:ribosomal small subunit assembly"/>
    <property type="evidence" value="ECO:0007669"/>
    <property type="project" value="TreeGrafter"/>
</dbReference>
<dbReference type="SUPFAM" id="SSF52540">
    <property type="entry name" value="P-loop containing nucleoside triphosphate hydrolases"/>
    <property type="match status" value="1"/>
</dbReference>
<dbReference type="InterPro" id="IPR027417">
    <property type="entry name" value="P-loop_NTPase"/>
</dbReference>
<dbReference type="GO" id="GO:0005525">
    <property type="term" value="F:GTP binding"/>
    <property type="evidence" value="ECO:0007669"/>
    <property type="project" value="UniProtKB-UniRule"/>
</dbReference>
<feature type="compositionally biased region" description="Polar residues" evidence="9">
    <location>
        <begin position="268"/>
        <end position="280"/>
    </location>
</feature>
<evidence type="ECO:0000256" key="9">
    <source>
        <dbReference type="SAM" id="MobiDB-lite"/>
    </source>
</evidence>
<dbReference type="GO" id="GO:0005829">
    <property type="term" value="C:cytosol"/>
    <property type="evidence" value="ECO:0007669"/>
    <property type="project" value="TreeGrafter"/>
</dbReference>
<dbReference type="AlphaFoldDB" id="A0AAJ1B9T7"/>
<dbReference type="CDD" id="cd04163">
    <property type="entry name" value="Era"/>
    <property type="match status" value="1"/>
</dbReference>
<evidence type="ECO:0000259" key="11">
    <source>
        <dbReference type="PROSITE" id="PS51713"/>
    </source>
</evidence>
<feature type="region of interest" description="Disordered" evidence="9">
    <location>
        <begin position="231"/>
        <end position="281"/>
    </location>
</feature>
<dbReference type="GO" id="GO:0005886">
    <property type="term" value="C:plasma membrane"/>
    <property type="evidence" value="ECO:0007669"/>
    <property type="project" value="UniProtKB-SubCell"/>
</dbReference>
<keyword evidence="6" id="KW-1003">Cell membrane</keyword>
<dbReference type="NCBIfam" id="TIGR00231">
    <property type="entry name" value="small_GTP"/>
    <property type="match status" value="1"/>
</dbReference>
<dbReference type="NCBIfam" id="NF000908">
    <property type="entry name" value="PRK00089.1"/>
    <property type="match status" value="1"/>
</dbReference>
<sequence length="353" mass="38386">MSEQDKIAPSEHRAGFVSIVGRPNVGKSTLTNALVGQKVAITSSRPETTRHNVRGVVQGQDYQIVLVDTPGLHRPRTLLGKRLNDMVREALVDVDAVVFCVPADQKIGPGDRYIAAELNELNIPVILAVTKADLVSKERMVSALIAAGELGDWKEIVPVSAKEGEVSVLADQIAKYLPPSPPLYPRDQVSDESVEKLIAEFVREAALEGVREELPHSIAVQVEEILYQGEDSGPSLGYGTHRASENNKDNAKGTEGEVASGDAPSLADTVSQGEAASPQQEIKPLDVHVNVFVERDSQKGILIGKGGSHIRRVRIKSKRQIQKLLGRPVQLHLHVRVAKNWQSDTKMLGRLGF</sequence>
<feature type="region of interest" description="G2" evidence="7">
    <location>
        <begin position="47"/>
        <end position="51"/>
    </location>
</feature>
<evidence type="ECO:0000256" key="7">
    <source>
        <dbReference type="PROSITE-ProRule" id="PRU01050"/>
    </source>
</evidence>
<evidence type="ECO:0000256" key="3">
    <source>
        <dbReference type="ARBA" id="ARBA00022741"/>
    </source>
</evidence>
<dbReference type="InterPro" id="IPR030388">
    <property type="entry name" value="G_ERA_dom"/>
</dbReference>
<evidence type="ECO:0000256" key="1">
    <source>
        <dbReference type="ARBA" id="ARBA00007921"/>
    </source>
</evidence>
<dbReference type="PROSITE" id="PS50823">
    <property type="entry name" value="KH_TYPE_2"/>
    <property type="match status" value="1"/>
</dbReference>
<dbReference type="GO" id="GO:0003924">
    <property type="term" value="F:GTPase activity"/>
    <property type="evidence" value="ECO:0007669"/>
    <property type="project" value="UniProtKB-UniRule"/>
</dbReference>
<evidence type="ECO:0000313" key="13">
    <source>
        <dbReference type="Proteomes" id="UP001200537"/>
    </source>
</evidence>
<comment type="function">
    <text evidence="6">An essential GTPase that binds both GDP and GTP, with rapid nucleotide exchange. Plays a role in 16S rRNA processing and 30S ribosomal subunit biogenesis and possibly also in cell cycle regulation and energy metabolism.</text>
</comment>
<feature type="region of interest" description="G5" evidence="7">
    <location>
        <begin position="159"/>
        <end position="161"/>
    </location>
</feature>
<dbReference type="HAMAP" id="MF_00367">
    <property type="entry name" value="GTPase_Era"/>
    <property type="match status" value="1"/>
</dbReference>
<dbReference type="InterPro" id="IPR004044">
    <property type="entry name" value="KH_dom_type_2"/>
</dbReference>
<keyword evidence="6" id="KW-0472">Membrane</keyword>
<evidence type="ECO:0000256" key="6">
    <source>
        <dbReference type="HAMAP-Rule" id="MF_00367"/>
    </source>
</evidence>
<dbReference type="EMBL" id="JAKNHJ010000001">
    <property type="protein sequence ID" value="MCG4616983.1"/>
    <property type="molecule type" value="Genomic_DNA"/>
</dbReference>
<dbReference type="InterPro" id="IPR015946">
    <property type="entry name" value="KH_dom-like_a/b"/>
</dbReference>
<keyword evidence="6" id="KW-0963">Cytoplasm</keyword>
<comment type="similarity">
    <text evidence="1 6 7 8">Belongs to the TRAFAC class TrmE-Era-EngA-EngB-Septin-like GTPase superfamily. Era GTPase family.</text>
</comment>
<feature type="region of interest" description="G4" evidence="7">
    <location>
        <begin position="130"/>
        <end position="133"/>
    </location>
</feature>
<dbReference type="Pfam" id="PF07650">
    <property type="entry name" value="KH_2"/>
    <property type="match status" value="1"/>
</dbReference>
<evidence type="ECO:0000313" key="12">
    <source>
        <dbReference type="EMBL" id="MCG4616983.1"/>
    </source>
</evidence>
<dbReference type="FunFam" id="3.40.50.300:FF:000094">
    <property type="entry name" value="GTPase Era"/>
    <property type="match status" value="1"/>
</dbReference>
<evidence type="ECO:0000256" key="8">
    <source>
        <dbReference type="RuleBase" id="RU003761"/>
    </source>
</evidence>
<feature type="binding site" evidence="6">
    <location>
        <begin position="68"/>
        <end position="72"/>
    </location>
    <ligand>
        <name>GTP</name>
        <dbReference type="ChEBI" id="CHEBI:37565"/>
    </ligand>
</feature>
<dbReference type="Proteomes" id="UP001200537">
    <property type="component" value="Unassembled WGS sequence"/>
</dbReference>
<dbReference type="RefSeq" id="WP_238127404.1">
    <property type="nucleotide sequence ID" value="NZ_JAHAIN010000101.1"/>
</dbReference>
<dbReference type="InterPro" id="IPR005225">
    <property type="entry name" value="Small_GTP-bd"/>
</dbReference>